<evidence type="ECO:0000313" key="2">
    <source>
        <dbReference type="EMBL" id="QGZ33429.1"/>
    </source>
</evidence>
<dbReference type="KEGG" id="siw:GH266_02270"/>
<dbReference type="AlphaFoldDB" id="A0A857C3I1"/>
<dbReference type="Proteomes" id="UP000435648">
    <property type="component" value="Chromosome"/>
</dbReference>
<protein>
    <recommendedName>
        <fullName evidence="4">AsmA-like C-terminal region</fullName>
    </recommendedName>
</protein>
<dbReference type="EMBL" id="CP046908">
    <property type="protein sequence ID" value="QGZ33429.1"/>
    <property type="molecule type" value="Genomic_DNA"/>
</dbReference>
<evidence type="ECO:0000313" key="3">
    <source>
        <dbReference type="Proteomes" id="UP000435648"/>
    </source>
</evidence>
<evidence type="ECO:0008006" key="4">
    <source>
        <dbReference type="Google" id="ProtNLM"/>
    </source>
</evidence>
<proteinExistence type="predicted"/>
<organism evidence="2 3">
    <name type="scientific">Stappia indica</name>
    <dbReference type="NCBI Taxonomy" id="538381"/>
    <lineage>
        <taxon>Bacteria</taxon>
        <taxon>Pseudomonadati</taxon>
        <taxon>Pseudomonadota</taxon>
        <taxon>Alphaproteobacteria</taxon>
        <taxon>Hyphomicrobiales</taxon>
        <taxon>Stappiaceae</taxon>
        <taxon>Stappia</taxon>
    </lineage>
</organism>
<evidence type="ECO:0000256" key="1">
    <source>
        <dbReference type="SAM" id="SignalP"/>
    </source>
</evidence>
<sequence length="681" mass="72294">MPRSLRYTTTAGALLVTLALASPATANPALDAADAFLQWAKDHGATIAEYGSVTETGTGDAIVRDAKFGWDLAFSIAGANVDLDIRINSPETRLIGVTKTDKGYHLDRYEQPGAHEFAFSGGVTEDGVRNAFDISVIQYDLVAEDYLQVPFAAQEDAERPVSRFLPAIVAGLDTTIGKMFVRRMESTSKMPDGASGMQSYEGMTITGFANGRIEEQRIEKTVSETTIKTEPGVTADTVAMREETGLQVVTGTDMKPLLRLFGALPADRLTGDEIIASASVEGMNFSFAEGSAAIGSLSMTGLRIDPEAPAFDVASIGDQAALGKLPQDEASLTALGGQAADALAAASLDSFDLSALAISSPILNGAIGSIQAKDASYRGFGDFSMTDLSIKAEENNAAVDAKLFRMSELRLAPLSRYIDFFVASSNREPTLPEILSVVPTLGLLEMEDIKVASDELPAPVSIDSYRLAMSDFISPIPTRIEAMTKNASFPVSLIEEDEARALVEALDLKVVSYSDETRISWNPDTQTLSIDPLSFTIEGGGSMDLKMEIGGVPRVVFESPEQAQMVIATAMVNKASLTVRDARLVSAFIEQQAKPAGLSPETLALGLADQAANEMGPLKDTPFGQSLHGALKSFLVSPDELVITIEPETPVPAMQIMGVLATAPDTLPQLLNATVMANSGR</sequence>
<feature type="chain" id="PRO_5032516994" description="AsmA-like C-terminal region" evidence="1">
    <location>
        <begin position="27"/>
        <end position="681"/>
    </location>
</feature>
<feature type="signal peptide" evidence="1">
    <location>
        <begin position="1"/>
        <end position="26"/>
    </location>
</feature>
<dbReference type="RefSeq" id="WP_158192447.1">
    <property type="nucleotide sequence ID" value="NZ_CP046908.1"/>
</dbReference>
<gene>
    <name evidence="2" type="ORF">GH266_02270</name>
</gene>
<accession>A0A857C3I1</accession>
<dbReference type="OrthoDB" id="7824623at2"/>
<reference evidence="2 3" key="1">
    <citation type="submission" date="2019-12" db="EMBL/GenBank/DDBJ databases">
        <title>The genome of Stappia indica PHM037.</title>
        <authorList>
            <person name="Kacar D."/>
            <person name="Galan B."/>
            <person name="Canedo L."/>
            <person name="Rodriguez P."/>
            <person name="de la Calle F."/>
            <person name="Garcia J.L."/>
        </authorList>
    </citation>
    <scope>NUCLEOTIDE SEQUENCE [LARGE SCALE GENOMIC DNA]</scope>
    <source>
        <strain evidence="2 3">PHM037</strain>
    </source>
</reference>
<name>A0A857C3I1_9HYPH</name>
<keyword evidence="1" id="KW-0732">Signal</keyword>